<name>A0A0B7KLV6_BIOOC</name>
<evidence type="ECO:0000256" key="1">
    <source>
        <dbReference type="SAM" id="MobiDB-lite"/>
    </source>
</evidence>
<keyword evidence="2" id="KW-1133">Transmembrane helix</keyword>
<accession>A0A0B7KLV6</accession>
<protein>
    <submittedName>
        <fullName evidence="3">Uncharacterized protein</fullName>
    </submittedName>
</protein>
<feature type="transmembrane region" description="Helical" evidence="2">
    <location>
        <begin position="30"/>
        <end position="49"/>
    </location>
</feature>
<organism evidence="3">
    <name type="scientific">Bionectria ochroleuca</name>
    <name type="common">Gliocladium roseum</name>
    <dbReference type="NCBI Taxonomy" id="29856"/>
    <lineage>
        <taxon>Eukaryota</taxon>
        <taxon>Fungi</taxon>
        <taxon>Dikarya</taxon>
        <taxon>Ascomycota</taxon>
        <taxon>Pezizomycotina</taxon>
        <taxon>Sordariomycetes</taxon>
        <taxon>Hypocreomycetidae</taxon>
        <taxon>Hypocreales</taxon>
        <taxon>Bionectriaceae</taxon>
        <taxon>Clonostachys</taxon>
    </lineage>
</organism>
<feature type="compositionally biased region" description="Basic and acidic residues" evidence="1">
    <location>
        <begin position="78"/>
        <end position="94"/>
    </location>
</feature>
<sequence length="94" mass="9928">MTTNSFGGPLPFQVQRPMPAISRQARIAKAVPWALVATTAGAAALYVYGSQTTSGTALRSFSMAATGRNVPVEAPLSAKEEQELNDKVARSFNT</sequence>
<evidence type="ECO:0000256" key="2">
    <source>
        <dbReference type="SAM" id="Phobius"/>
    </source>
</evidence>
<dbReference type="EMBL" id="CDPU01000066">
    <property type="protein sequence ID" value="CEO56397.1"/>
    <property type="molecule type" value="Genomic_DNA"/>
</dbReference>
<gene>
    <name evidence="3" type="ORF">BN869_000012455_1</name>
</gene>
<keyword evidence="2" id="KW-0812">Transmembrane</keyword>
<proteinExistence type="predicted"/>
<keyword evidence="2" id="KW-0472">Membrane</keyword>
<dbReference type="AlphaFoldDB" id="A0A0B7KLV6"/>
<feature type="region of interest" description="Disordered" evidence="1">
    <location>
        <begin position="73"/>
        <end position="94"/>
    </location>
</feature>
<reference evidence="3" key="1">
    <citation type="submission" date="2015-01" db="EMBL/GenBank/DDBJ databases">
        <authorList>
            <person name="Durling Mikael"/>
        </authorList>
    </citation>
    <scope>NUCLEOTIDE SEQUENCE</scope>
</reference>
<evidence type="ECO:0000313" key="3">
    <source>
        <dbReference type="EMBL" id="CEO56397.1"/>
    </source>
</evidence>